<dbReference type="STRING" id="1791.GCA_001049355_01718"/>
<comment type="function">
    <text evidence="5">May be an activator protein for the gylABX operon.</text>
</comment>
<evidence type="ECO:0000256" key="4">
    <source>
        <dbReference type="ARBA" id="ARBA00023163"/>
    </source>
</evidence>
<dbReference type="SMART" id="SM00346">
    <property type="entry name" value="HTH_ICLR"/>
    <property type="match status" value="1"/>
</dbReference>
<evidence type="ECO:0000256" key="3">
    <source>
        <dbReference type="ARBA" id="ARBA00023125"/>
    </source>
</evidence>
<dbReference type="PROSITE" id="PS51078">
    <property type="entry name" value="ICLR_ED"/>
    <property type="match status" value="1"/>
</dbReference>
<dbReference type="InterPro" id="IPR005471">
    <property type="entry name" value="Tscrpt_reg_IclR_N"/>
</dbReference>
<dbReference type="InterPro" id="IPR036390">
    <property type="entry name" value="WH_DNA-bd_sf"/>
</dbReference>
<evidence type="ECO:0000313" key="10">
    <source>
        <dbReference type="Proteomes" id="UP000279306"/>
    </source>
</evidence>
<name>A0A3S4RQA8_MYCAU</name>
<evidence type="ECO:0000256" key="5">
    <source>
        <dbReference type="ARBA" id="ARBA00058938"/>
    </source>
</evidence>
<dbReference type="AlphaFoldDB" id="A0A3S4RQA8"/>
<dbReference type="GO" id="GO:0045892">
    <property type="term" value="P:negative regulation of DNA-templated transcription"/>
    <property type="evidence" value="ECO:0007669"/>
    <property type="project" value="TreeGrafter"/>
</dbReference>
<reference evidence="9 10" key="1">
    <citation type="submission" date="2018-12" db="EMBL/GenBank/DDBJ databases">
        <authorList>
            <consortium name="Pathogen Informatics"/>
        </authorList>
    </citation>
    <scope>NUCLEOTIDE SEQUENCE [LARGE SCALE GENOMIC DNA]</scope>
    <source>
        <strain evidence="9 10">NCTC10437</strain>
    </source>
</reference>
<protein>
    <recommendedName>
        <fullName evidence="6">Glycerol operon regulatory protein</fullName>
    </recommendedName>
</protein>
<dbReference type="Gene3D" id="1.10.10.10">
    <property type="entry name" value="Winged helix-like DNA-binding domain superfamily/Winged helix DNA-binding domain"/>
    <property type="match status" value="1"/>
</dbReference>
<evidence type="ECO:0000313" key="9">
    <source>
        <dbReference type="EMBL" id="VEG56062.1"/>
    </source>
</evidence>
<dbReference type="Gene3D" id="3.30.450.40">
    <property type="match status" value="1"/>
</dbReference>
<dbReference type="PANTHER" id="PTHR30136:SF24">
    <property type="entry name" value="HTH-TYPE TRANSCRIPTIONAL REPRESSOR ALLR"/>
    <property type="match status" value="1"/>
</dbReference>
<dbReference type="SUPFAM" id="SSF46785">
    <property type="entry name" value="Winged helix' DNA-binding domain"/>
    <property type="match status" value="1"/>
</dbReference>
<dbReference type="FunFam" id="1.10.10.10:FF:000056">
    <property type="entry name" value="IclR family transcriptional regulator"/>
    <property type="match status" value="1"/>
</dbReference>
<evidence type="ECO:0000259" key="7">
    <source>
        <dbReference type="PROSITE" id="PS51077"/>
    </source>
</evidence>
<proteinExistence type="predicted"/>
<feature type="domain" description="HTH iclR-type" evidence="7">
    <location>
        <begin position="16"/>
        <end position="77"/>
    </location>
</feature>
<dbReference type="PANTHER" id="PTHR30136">
    <property type="entry name" value="HELIX-TURN-HELIX TRANSCRIPTIONAL REGULATOR, ICLR FAMILY"/>
    <property type="match status" value="1"/>
</dbReference>
<dbReference type="GO" id="GO:0003677">
    <property type="term" value="F:DNA binding"/>
    <property type="evidence" value="ECO:0007669"/>
    <property type="project" value="UniProtKB-KW"/>
</dbReference>
<dbReference type="KEGG" id="mauu:NCTC10437_03324"/>
<keyword evidence="1" id="KW-0319">Glycerol metabolism</keyword>
<dbReference type="PROSITE" id="PS51077">
    <property type="entry name" value="HTH_ICLR"/>
    <property type="match status" value="1"/>
</dbReference>
<dbReference type="EMBL" id="LR134356">
    <property type="protein sequence ID" value="VEG56062.1"/>
    <property type="molecule type" value="Genomic_DNA"/>
</dbReference>
<evidence type="ECO:0000259" key="8">
    <source>
        <dbReference type="PROSITE" id="PS51078"/>
    </source>
</evidence>
<dbReference type="Pfam" id="PF01614">
    <property type="entry name" value="IclR_C"/>
    <property type="match status" value="1"/>
</dbReference>
<evidence type="ECO:0000256" key="2">
    <source>
        <dbReference type="ARBA" id="ARBA00023015"/>
    </source>
</evidence>
<keyword evidence="4" id="KW-0804">Transcription</keyword>
<dbReference type="Proteomes" id="UP000279306">
    <property type="component" value="Chromosome"/>
</dbReference>
<dbReference type="GO" id="GO:0006071">
    <property type="term" value="P:glycerol metabolic process"/>
    <property type="evidence" value="ECO:0007669"/>
    <property type="project" value="UniProtKB-KW"/>
</dbReference>
<keyword evidence="10" id="KW-1185">Reference proteome</keyword>
<feature type="domain" description="IclR-ED" evidence="8">
    <location>
        <begin position="78"/>
        <end position="260"/>
    </location>
</feature>
<accession>A0A3S4RQA8</accession>
<dbReference type="InterPro" id="IPR014757">
    <property type="entry name" value="Tscrpt_reg_IclR_C"/>
</dbReference>
<organism evidence="9 10">
    <name type="scientific">Mycolicibacterium aurum</name>
    <name type="common">Mycobacterium aurum</name>
    <dbReference type="NCBI Taxonomy" id="1791"/>
    <lineage>
        <taxon>Bacteria</taxon>
        <taxon>Bacillati</taxon>
        <taxon>Actinomycetota</taxon>
        <taxon>Actinomycetes</taxon>
        <taxon>Mycobacteriales</taxon>
        <taxon>Mycobacteriaceae</taxon>
        <taxon>Mycolicibacterium</taxon>
    </lineage>
</organism>
<gene>
    <name evidence="9" type="primary">kdgR_3</name>
    <name evidence="9" type="ORF">NCTC10437_03324</name>
</gene>
<keyword evidence="3" id="KW-0238">DNA-binding</keyword>
<dbReference type="RefSeq" id="WP_048631655.1">
    <property type="nucleotide sequence ID" value="NZ_CVQQ01000004.1"/>
</dbReference>
<dbReference type="SUPFAM" id="SSF55781">
    <property type="entry name" value="GAF domain-like"/>
    <property type="match status" value="1"/>
</dbReference>
<keyword evidence="2" id="KW-0805">Transcription regulation</keyword>
<dbReference type="GO" id="GO:0003700">
    <property type="term" value="F:DNA-binding transcription factor activity"/>
    <property type="evidence" value="ECO:0007669"/>
    <property type="project" value="TreeGrafter"/>
</dbReference>
<dbReference type="OrthoDB" id="7274111at2"/>
<dbReference type="InterPro" id="IPR029016">
    <property type="entry name" value="GAF-like_dom_sf"/>
</dbReference>
<dbReference type="InterPro" id="IPR050707">
    <property type="entry name" value="HTH_MetabolicPath_Reg"/>
</dbReference>
<dbReference type="InterPro" id="IPR036388">
    <property type="entry name" value="WH-like_DNA-bd_sf"/>
</dbReference>
<sequence length="263" mass="27611">MATRDDSVPGDPPAAVQSVDRALQVLEIVAGLGQAGVTEIAAELGVHKSTVSRLIAVLETRGFVEQISERGKYRLGFAIPRLAHVAGGRTSLVTLGQDACDILSADVGETANLAVLDQDRIVNIVEAIGPSEITLRTWVGQSCPAYATSSGKVLLSGLDVNDVRARLHGPLTAFTELTVTSVPDLEAQLHTVRERGWASVTEELEVGLNAVAAPVYDAHAQVIAALSVSGPSYRLAADRFDEVAKQTIAAADQISGRLGWAGE</sequence>
<evidence type="ECO:0000256" key="1">
    <source>
        <dbReference type="ARBA" id="ARBA00022798"/>
    </source>
</evidence>
<evidence type="ECO:0000256" key="6">
    <source>
        <dbReference type="ARBA" id="ARBA00070406"/>
    </source>
</evidence>
<dbReference type="Pfam" id="PF09339">
    <property type="entry name" value="HTH_IclR"/>
    <property type="match status" value="1"/>
</dbReference>